<evidence type="ECO:0000313" key="3">
    <source>
        <dbReference type="EMBL" id="HIT84516.1"/>
    </source>
</evidence>
<keyword evidence="1" id="KW-0378">Hydrolase</keyword>
<keyword evidence="2" id="KW-0326">Glycosidase</keyword>
<gene>
    <name evidence="3" type="ORF">IAA60_01290</name>
</gene>
<dbReference type="Gene3D" id="3.20.20.70">
    <property type="entry name" value="Aldolase class I"/>
    <property type="match status" value="1"/>
</dbReference>
<dbReference type="InterPro" id="IPR002252">
    <property type="entry name" value="Glyco_hydro_36"/>
</dbReference>
<reference evidence="3" key="1">
    <citation type="submission" date="2020-10" db="EMBL/GenBank/DDBJ databases">
        <authorList>
            <person name="Gilroy R."/>
        </authorList>
    </citation>
    <scope>NUCLEOTIDE SEQUENCE</scope>
    <source>
        <strain evidence="3">CHK181-108</strain>
    </source>
</reference>
<name>A0A9D1H261_9FIRM</name>
<accession>A0A9D1H261</accession>
<dbReference type="Proteomes" id="UP000824165">
    <property type="component" value="Unassembled WGS sequence"/>
</dbReference>
<dbReference type="CDD" id="cd14791">
    <property type="entry name" value="GH36"/>
    <property type="match status" value="1"/>
</dbReference>
<proteinExistence type="predicted"/>
<dbReference type="InterPro" id="IPR050985">
    <property type="entry name" value="Alpha-glycosidase_related"/>
</dbReference>
<dbReference type="AlphaFoldDB" id="A0A9D1H261"/>
<evidence type="ECO:0000256" key="1">
    <source>
        <dbReference type="ARBA" id="ARBA00022801"/>
    </source>
</evidence>
<dbReference type="PANTHER" id="PTHR43053:SF3">
    <property type="entry name" value="ALPHA-GALACTOSIDASE C-RELATED"/>
    <property type="match status" value="1"/>
</dbReference>
<dbReference type="SUPFAM" id="SSF51445">
    <property type="entry name" value="(Trans)glycosidases"/>
    <property type="match status" value="1"/>
</dbReference>
<evidence type="ECO:0000256" key="2">
    <source>
        <dbReference type="ARBA" id="ARBA00023295"/>
    </source>
</evidence>
<dbReference type="Pfam" id="PF02065">
    <property type="entry name" value="Melibiase"/>
    <property type="match status" value="1"/>
</dbReference>
<dbReference type="GO" id="GO:0016052">
    <property type="term" value="P:carbohydrate catabolic process"/>
    <property type="evidence" value="ECO:0007669"/>
    <property type="project" value="InterPro"/>
</dbReference>
<dbReference type="InterPro" id="IPR013785">
    <property type="entry name" value="Aldolase_TIM"/>
</dbReference>
<organism evidence="3 4">
    <name type="scientific">Candidatus Ornithomonoglobus intestinigallinarum</name>
    <dbReference type="NCBI Taxonomy" id="2840894"/>
    <lineage>
        <taxon>Bacteria</taxon>
        <taxon>Bacillati</taxon>
        <taxon>Bacillota</taxon>
        <taxon>Clostridia</taxon>
        <taxon>Candidatus Ornithomonoglobus</taxon>
    </lineage>
</organism>
<reference evidence="3" key="2">
    <citation type="journal article" date="2021" name="PeerJ">
        <title>Extensive microbial diversity within the chicken gut microbiome revealed by metagenomics and culture.</title>
        <authorList>
            <person name="Gilroy R."/>
            <person name="Ravi A."/>
            <person name="Getino M."/>
            <person name="Pursley I."/>
            <person name="Horton D.L."/>
            <person name="Alikhan N.F."/>
            <person name="Baker D."/>
            <person name="Gharbi K."/>
            <person name="Hall N."/>
            <person name="Watson M."/>
            <person name="Adriaenssens E.M."/>
            <person name="Foster-Nyarko E."/>
            <person name="Jarju S."/>
            <person name="Secka A."/>
            <person name="Antonio M."/>
            <person name="Oren A."/>
            <person name="Chaudhuri R.R."/>
            <person name="La Ragione R."/>
            <person name="Hildebrand F."/>
            <person name="Pallen M.J."/>
        </authorList>
    </citation>
    <scope>NUCLEOTIDE SEQUENCE</scope>
    <source>
        <strain evidence="3">CHK181-108</strain>
    </source>
</reference>
<dbReference type="GO" id="GO:0004557">
    <property type="term" value="F:alpha-galactosidase activity"/>
    <property type="evidence" value="ECO:0007669"/>
    <property type="project" value="InterPro"/>
</dbReference>
<dbReference type="InterPro" id="IPR017853">
    <property type="entry name" value="GH"/>
</dbReference>
<dbReference type="PANTHER" id="PTHR43053">
    <property type="entry name" value="GLYCOSIDASE FAMILY 31"/>
    <property type="match status" value="1"/>
</dbReference>
<evidence type="ECO:0000313" key="4">
    <source>
        <dbReference type="Proteomes" id="UP000824165"/>
    </source>
</evidence>
<comment type="caution">
    <text evidence="3">The sequence shown here is derived from an EMBL/GenBank/DDBJ whole genome shotgun (WGS) entry which is preliminary data.</text>
</comment>
<protein>
    <submittedName>
        <fullName evidence="3">Alpha-galactosidase</fullName>
    </submittedName>
</protein>
<sequence>MDIQFLSRTGSDGCRTEVKKLPSENDITVYKVSMKFSGKISPEPVTVRFSAPVCGCFSQWSPLRNFERSLLPDWGEFIPETPSRLAFGMPLHCFISQSGKNKICTAVSDVKTPLTMRTGVNDDGTIHYEFVFFCEKIAPISEYTALIRFDTRCIFYGKAAADGVKWLEEYNGIIPAPVPENAAMPVYSTWYSYHQQLKDEDIISECKKAYSLGMRTVIIDDGWQTESCEGGYEYCGEWQPCESKIKDMAKLVDAVHSCGMKVMLWYSVPFVGKKTRLWKRFEGKYLDDPKNNWNCLDPRFPDVREYIAETYENALKAWKLDGFKLDFIDEFCLTDFSDTSSSERDYDSVEDALERLLHDIYMRLSKIKPDVLIEFRQRYIGPAVRTCGNMIRVGDCAYDMLRNRMGAGDLRLTSGKTPVHSDMLIWNYKDSTEDAAKQLINVLFAVPQISVRLGEIPEAHGKMLKFYLDFWIKHRDTLLFGDFYAHCPESLYSLVEAKKDGTHICICFGKNTVKISEPQTFIINGSGDEYVMLLAERDTEISYAITSCTGEPLGEGTIHAGPRGRLLKLEQSAVAEIHII</sequence>
<dbReference type="EMBL" id="DVLU01000009">
    <property type="protein sequence ID" value="HIT84516.1"/>
    <property type="molecule type" value="Genomic_DNA"/>
</dbReference>